<keyword evidence="5 7" id="KW-0496">Mitochondrion</keyword>
<evidence type="ECO:0000256" key="6">
    <source>
        <dbReference type="ARBA" id="ARBA00023134"/>
    </source>
</evidence>
<feature type="binding site" evidence="7">
    <location>
        <begin position="21"/>
        <end position="26"/>
    </location>
    <ligand>
        <name>GTP</name>
        <dbReference type="ChEBI" id="CHEBI:37565"/>
    </ligand>
</feature>
<dbReference type="PROSITE" id="PS00113">
    <property type="entry name" value="ADENYLATE_KINASE"/>
    <property type="match status" value="1"/>
</dbReference>
<dbReference type="GO" id="GO:0046899">
    <property type="term" value="F:nucleoside triphosphate adenylate kinase activity"/>
    <property type="evidence" value="ECO:0007669"/>
    <property type="project" value="UniProtKB-UniRule"/>
</dbReference>
<dbReference type="GO" id="GO:0046039">
    <property type="term" value="P:GTP metabolic process"/>
    <property type="evidence" value="ECO:0007669"/>
    <property type="project" value="UniProtKB-UniRule"/>
</dbReference>
<dbReference type="GO" id="GO:0005759">
    <property type="term" value="C:mitochondrial matrix"/>
    <property type="evidence" value="ECO:0007669"/>
    <property type="project" value="UniProtKB-SubCell"/>
</dbReference>
<dbReference type="EC" id="2.7.4.10" evidence="7"/>
<keyword evidence="2 7" id="KW-0808">Transferase</keyword>
<dbReference type="SUPFAM" id="SSF52540">
    <property type="entry name" value="P-loop containing nucleoside triphosphate hydrolases"/>
    <property type="match status" value="1"/>
</dbReference>
<dbReference type="GO" id="GO:0046041">
    <property type="term" value="P:ITP metabolic process"/>
    <property type="evidence" value="ECO:0007669"/>
    <property type="project" value="UniProtKB-UniRule"/>
</dbReference>
<dbReference type="EMBL" id="LGRN01000099">
    <property type="protein sequence ID" value="OJD16631.1"/>
    <property type="molecule type" value="Genomic_DNA"/>
</dbReference>
<reference evidence="9 10" key="1">
    <citation type="submission" date="2015-07" db="EMBL/GenBank/DDBJ databases">
        <title>Emmonsia species relationships and genome sequence.</title>
        <authorList>
            <consortium name="The Broad Institute Genomics Platform"/>
            <person name="Cuomo C.A."/>
            <person name="Munoz J.F."/>
            <person name="Imamovic A."/>
            <person name="Priest M.E."/>
            <person name="Young S."/>
            <person name="Clay O.K."/>
            <person name="McEwen J.G."/>
        </authorList>
    </citation>
    <scope>NUCLEOTIDE SEQUENCE [LARGE SCALE GENOMIC DNA]</scope>
    <source>
        <strain evidence="9 10">UAMH 9510</strain>
    </source>
</reference>
<feature type="binding site" evidence="7">
    <location>
        <position position="48"/>
    </location>
    <ligand>
        <name>AMP</name>
        <dbReference type="ChEBI" id="CHEBI:456215"/>
    </ligand>
</feature>
<dbReference type="InterPro" id="IPR000850">
    <property type="entry name" value="Adenylat/UMP-CMP_kin"/>
</dbReference>
<comment type="similarity">
    <text evidence="7">Belongs to the adenylate kinase family. AK3 subfamily.</text>
</comment>
<evidence type="ECO:0000256" key="3">
    <source>
        <dbReference type="ARBA" id="ARBA00022741"/>
    </source>
</evidence>
<comment type="catalytic activity">
    <reaction evidence="7">
        <text>a ribonucleoside 5'-triphosphate + AMP = a ribonucleoside 5'-diphosphate + ADP</text>
        <dbReference type="Rhea" id="RHEA:13749"/>
        <dbReference type="ChEBI" id="CHEBI:57930"/>
        <dbReference type="ChEBI" id="CHEBI:61557"/>
        <dbReference type="ChEBI" id="CHEBI:456215"/>
        <dbReference type="ChEBI" id="CHEBI:456216"/>
        <dbReference type="EC" id="2.7.4.10"/>
    </reaction>
</comment>
<feature type="domain" description="Adenylate kinase active site lid" evidence="8">
    <location>
        <begin position="160"/>
        <end position="195"/>
    </location>
</feature>
<feature type="binding site" evidence="7">
    <location>
        <begin position="169"/>
        <end position="170"/>
    </location>
    <ligand>
        <name>GTP</name>
        <dbReference type="ChEBI" id="CHEBI:37565"/>
    </ligand>
</feature>
<comment type="domain">
    <text evidence="7">Consists of three domains, a large central CORE domain and two small peripheral domains, NMPbind and LID, which undergo movements during catalysis. The LID domain closes over the site of phosphoryl transfer upon GTP binding. Assembling and dissambling the active center during each catalytic cycle provides an effective means to prevent GTP hydrolysis.</text>
</comment>
<feature type="binding site" evidence="7">
    <location>
        <position position="233"/>
    </location>
    <ligand>
        <name>GTP</name>
        <dbReference type="ChEBI" id="CHEBI:37565"/>
    </ligand>
</feature>
<dbReference type="GO" id="GO:0046033">
    <property type="term" value="P:AMP metabolic process"/>
    <property type="evidence" value="ECO:0007669"/>
    <property type="project" value="UniProtKB-UniRule"/>
</dbReference>
<feature type="region of interest" description="NMPbind" evidence="7">
    <location>
        <begin position="42"/>
        <end position="71"/>
    </location>
</feature>
<evidence type="ECO:0000256" key="7">
    <source>
        <dbReference type="HAMAP-Rule" id="MF_03169"/>
    </source>
</evidence>
<dbReference type="InterPro" id="IPR036193">
    <property type="entry name" value="ADK_active_lid_dom_sf"/>
</dbReference>
<dbReference type="InterPro" id="IPR028586">
    <property type="entry name" value="AK3/Ak4_mitochondrial"/>
</dbReference>
<dbReference type="Pfam" id="PF00406">
    <property type="entry name" value="ADK"/>
    <property type="match status" value="2"/>
</dbReference>
<evidence type="ECO:0000256" key="4">
    <source>
        <dbReference type="ARBA" id="ARBA00022777"/>
    </source>
</evidence>
<protein>
    <recommendedName>
        <fullName evidence="7">GTP:AMP phosphotransferase, mitochondrial</fullName>
        <ecNumber evidence="7">2.7.4.10</ecNumber>
    </recommendedName>
    <alternativeName>
        <fullName evidence="7">Adenylate kinase 3</fullName>
        <shortName evidence="7">AK 3</shortName>
    </alternativeName>
</protein>
<keyword evidence="10" id="KW-1185">Reference proteome</keyword>
<dbReference type="NCBIfam" id="TIGR01351">
    <property type="entry name" value="adk"/>
    <property type="match status" value="1"/>
</dbReference>
<dbReference type="Pfam" id="PF05191">
    <property type="entry name" value="ADK_lid"/>
    <property type="match status" value="1"/>
</dbReference>
<keyword evidence="4 7" id="KW-0418">Kinase</keyword>
<evidence type="ECO:0000313" key="9">
    <source>
        <dbReference type="EMBL" id="OJD16631.1"/>
    </source>
</evidence>
<sequence length="249" mass="27325">MSRTTRQLKKAARIILVGAPGVGKGTQTERLIKRYPQLASISSGDLLRENVRNKTPLGLKAESTILAGNLVPDNVILDLISSELSSKGWLSLPPTASAAAAAAATASPPTPILDAKASFILDGFPRTAAQATSLDRLIPINLVVHLLTPPAIIISRIASRWVHPASGRVYNTEFNAPKEPGRDDVTGEPLVQREDDSIETWKQRLRKFEETSRSLLEHYERRGCLWRVEGESSDEISPKLFAEIDRRFS</sequence>
<dbReference type="Gene3D" id="3.40.50.300">
    <property type="entry name" value="P-loop containing nucleotide triphosphate hydrolases"/>
    <property type="match status" value="1"/>
</dbReference>
<gene>
    <name evidence="7" type="primary">ADK2</name>
    <name evidence="9" type="ORF">AJ78_03223</name>
</gene>
<dbReference type="Proteomes" id="UP000182235">
    <property type="component" value="Unassembled WGS sequence"/>
</dbReference>
<evidence type="ECO:0000259" key="8">
    <source>
        <dbReference type="Pfam" id="PF05191"/>
    </source>
</evidence>
<dbReference type="STRING" id="1447872.A0A1J9QKC1"/>
<proteinExistence type="inferred from homology"/>
<dbReference type="GO" id="GO:0004017">
    <property type="term" value="F:AMP kinase activity"/>
    <property type="evidence" value="ECO:0007669"/>
    <property type="project" value="InterPro"/>
</dbReference>
<feature type="region of interest" description="LID" evidence="7">
    <location>
        <begin position="159"/>
        <end position="196"/>
    </location>
</feature>
<comment type="function">
    <text evidence="7">Involved in maintaining the homeostasis of cellular nucleotides by catalyzing the interconversion of nucleoside phosphates. Has GTP:AMP phosphotransferase and ITP:AMP phosphotransferase activities.</text>
</comment>
<dbReference type="InterPro" id="IPR033690">
    <property type="entry name" value="Adenylat_kinase_CS"/>
</dbReference>
<dbReference type="InterPro" id="IPR027417">
    <property type="entry name" value="P-loop_NTPase"/>
</dbReference>
<accession>A0A1J9QKC1</accession>
<dbReference type="OrthoDB" id="439792at2759"/>
<comment type="subunit">
    <text evidence="7">Monomer.</text>
</comment>
<dbReference type="PANTHER" id="PTHR23359">
    <property type="entry name" value="NUCLEOTIDE KINASE"/>
    <property type="match status" value="1"/>
</dbReference>
<evidence type="ECO:0000256" key="2">
    <source>
        <dbReference type="ARBA" id="ARBA00022679"/>
    </source>
</evidence>
<comment type="subcellular location">
    <subcellularLocation>
        <location evidence="1 7">Mitochondrion matrix</location>
    </subcellularLocation>
</comment>
<evidence type="ECO:0000256" key="5">
    <source>
        <dbReference type="ARBA" id="ARBA00023128"/>
    </source>
</evidence>
<organism evidence="9 10">
    <name type="scientific">Emergomyces pasteurianus Ep9510</name>
    <dbReference type="NCBI Taxonomy" id="1447872"/>
    <lineage>
        <taxon>Eukaryota</taxon>
        <taxon>Fungi</taxon>
        <taxon>Dikarya</taxon>
        <taxon>Ascomycota</taxon>
        <taxon>Pezizomycotina</taxon>
        <taxon>Eurotiomycetes</taxon>
        <taxon>Eurotiomycetidae</taxon>
        <taxon>Onygenales</taxon>
        <taxon>Ajellomycetaceae</taxon>
        <taxon>Emergomyces</taxon>
    </lineage>
</organism>
<dbReference type="InterPro" id="IPR007862">
    <property type="entry name" value="Adenylate_kinase_lid-dom"/>
</dbReference>
<dbReference type="CDD" id="cd01428">
    <property type="entry name" value="ADK"/>
    <property type="match status" value="1"/>
</dbReference>
<dbReference type="HAMAP" id="MF_00235">
    <property type="entry name" value="Adenylate_kinase_Adk"/>
    <property type="match status" value="1"/>
</dbReference>
<comment type="caution">
    <text evidence="9">The sequence shown here is derived from an EMBL/GenBank/DDBJ whole genome shotgun (WGS) entry which is preliminary data.</text>
</comment>
<dbReference type="AlphaFoldDB" id="A0A1J9QKC1"/>
<dbReference type="GO" id="GO:0005524">
    <property type="term" value="F:ATP binding"/>
    <property type="evidence" value="ECO:0007669"/>
    <property type="project" value="InterPro"/>
</dbReference>
<feature type="binding site" evidence="7">
    <location>
        <begin position="123"/>
        <end position="126"/>
    </location>
    <ligand>
        <name>AMP</name>
        <dbReference type="ChEBI" id="CHEBI:456215"/>
    </ligand>
</feature>
<feature type="binding site" evidence="7">
    <location>
        <position position="204"/>
    </location>
    <ligand>
        <name>AMP</name>
        <dbReference type="ChEBI" id="CHEBI:456215"/>
    </ligand>
</feature>
<name>A0A1J9QKC1_9EURO</name>
<feature type="binding site" evidence="7">
    <location>
        <position position="130"/>
    </location>
    <ligand>
        <name>AMP</name>
        <dbReference type="ChEBI" id="CHEBI:456215"/>
    </ligand>
</feature>
<dbReference type="GO" id="GO:0006172">
    <property type="term" value="P:ADP biosynthetic process"/>
    <property type="evidence" value="ECO:0007669"/>
    <property type="project" value="UniProtKB-UniRule"/>
</dbReference>
<dbReference type="HAMAP" id="MF_03169">
    <property type="entry name" value="Adenylate_kinase_AK3"/>
    <property type="match status" value="1"/>
</dbReference>
<dbReference type="InterPro" id="IPR006259">
    <property type="entry name" value="Adenyl_kin_sub"/>
</dbReference>
<dbReference type="PRINTS" id="PR00094">
    <property type="entry name" value="ADENYLTKNASE"/>
</dbReference>
<dbReference type="SUPFAM" id="SSF57774">
    <property type="entry name" value="Microbial and mitochondrial ADK, insert 'zinc finger' domain"/>
    <property type="match status" value="1"/>
</dbReference>
<evidence type="ECO:0000256" key="1">
    <source>
        <dbReference type="ARBA" id="ARBA00004305"/>
    </source>
</evidence>
<keyword evidence="3 7" id="KW-0547">Nucleotide-binding</keyword>
<keyword evidence="6 7" id="KW-0342">GTP-binding</keyword>
<feature type="binding site" evidence="7">
    <location>
        <position position="160"/>
    </location>
    <ligand>
        <name>GTP</name>
        <dbReference type="ChEBI" id="CHEBI:37565"/>
    </ligand>
</feature>
<feature type="binding site" evidence="7">
    <location>
        <position position="43"/>
    </location>
    <ligand>
        <name>AMP</name>
        <dbReference type="ChEBI" id="CHEBI:456215"/>
    </ligand>
</feature>
<evidence type="ECO:0000313" key="10">
    <source>
        <dbReference type="Proteomes" id="UP000182235"/>
    </source>
</evidence>
<feature type="binding site" evidence="7">
    <location>
        <begin position="69"/>
        <end position="71"/>
    </location>
    <ligand>
        <name>AMP</name>
        <dbReference type="ChEBI" id="CHEBI:456215"/>
    </ligand>
</feature>
<feature type="binding site" evidence="7">
    <location>
        <position position="193"/>
    </location>
    <ligand>
        <name>AMP</name>
        <dbReference type="ChEBI" id="CHEBI:456215"/>
    </ligand>
</feature>
<dbReference type="GO" id="GO:0005525">
    <property type="term" value="F:GTP binding"/>
    <property type="evidence" value="ECO:0007669"/>
    <property type="project" value="UniProtKB-KW"/>
</dbReference>